<sequence length="67" mass="7474">MRVSDSSKCPFCKGSGFATDVFVNEYILQVLQHLITDLKTDKSQANIVDKYAGNLTAYMNGRILDND</sequence>
<accession>A0A6M3JG19</accession>
<name>A0A6M3JG19_9ZZZZ</name>
<organism evidence="2">
    <name type="scientific">viral metagenome</name>
    <dbReference type="NCBI Taxonomy" id="1070528"/>
    <lineage>
        <taxon>unclassified sequences</taxon>
        <taxon>metagenomes</taxon>
        <taxon>organismal metagenomes</taxon>
    </lineage>
</organism>
<protein>
    <submittedName>
        <fullName evidence="2">Uncharacterized protein</fullName>
    </submittedName>
</protein>
<proteinExistence type="predicted"/>
<evidence type="ECO:0000313" key="1">
    <source>
        <dbReference type="EMBL" id="QJA65706.1"/>
    </source>
</evidence>
<gene>
    <name evidence="2" type="ORF">MM415A05828_0002</name>
    <name evidence="1" type="ORF">MM415B00381_0019</name>
</gene>
<dbReference type="EMBL" id="MT141645">
    <property type="protein sequence ID" value="QJA68740.1"/>
    <property type="molecule type" value="Genomic_DNA"/>
</dbReference>
<dbReference type="EMBL" id="MT141543">
    <property type="protein sequence ID" value="QJA65706.1"/>
    <property type="molecule type" value="Genomic_DNA"/>
</dbReference>
<dbReference type="AlphaFoldDB" id="A0A6M3JG19"/>
<evidence type="ECO:0000313" key="2">
    <source>
        <dbReference type="EMBL" id="QJA68740.1"/>
    </source>
</evidence>
<reference evidence="2" key="1">
    <citation type="submission" date="2020-03" db="EMBL/GenBank/DDBJ databases">
        <title>The deep terrestrial virosphere.</title>
        <authorList>
            <person name="Holmfeldt K."/>
            <person name="Nilsson E."/>
            <person name="Simone D."/>
            <person name="Lopez-Fernandez M."/>
            <person name="Wu X."/>
            <person name="de Brujin I."/>
            <person name="Lundin D."/>
            <person name="Andersson A."/>
            <person name="Bertilsson S."/>
            <person name="Dopson M."/>
        </authorList>
    </citation>
    <scope>NUCLEOTIDE SEQUENCE</scope>
    <source>
        <strain evidence="2">MM415A05828</strain>
        <strain evidence="1">MM415B00381</strain>
    </source>
</reference>